<name>K0TQZ0_THAOC</name>
<evidence type="ECO:0000313" key="5">
    <source>
        <dbReference type="EMBL" id="EJK76882.1"/>
    </source>
</evidence>
<feature type="domain" description="PNPLA" evidence="4">
    <location>
        <begin position="132"/>
        <end position="314"/>
    </location>
</feature>
<feature type="active site" description="Proton acceptor" evidence="2">
    <location>
        <position position="301"/>
    </location>
</feature>
<feature type="region of interest" description="Disordered" evidence="3">
    <location>
        <begin position="1"/>
        <end position="66"/>
    </location>
</feature>
<dbReference type="AlphaFoldDB" id="K0TQZ0"/>
<evidence type="ECO:0000313" key="6">
    <source>
        <dbReference type="Proteomes" id="UP000266841"/>
    </source>
</evidence>
<dbReference type="GO" id="GO:0019433">
    <property type="term" value="P:triglyceride catabolic process"/>
    <property type="evidence" value="ECO:0007669"/>
    <property type="project" value="TreeGrafter"/>
</dbReference>
<dbReference type="GO" id="GO:0004806">
    <property type="term" value="F:triacylglycerol lipase activity"/>
    <property type="evidence" value="ECO:0007669"/>
    <property type="project" value="TreeGrafter"/>
</dbReference>
<comment type="caution">
    <text evidence="5">The sequence shown here is derived from an EMBL/GenBank/DDBJ whole genome shotgun (WGS) entry which is preliminary data.</text>
</comment>
<protein>
    <recommendedName>
        <fullName evidence="4">PNPLA domain-containing protein</fullName>
    </recommendedName>
</protein>
<feature type="short sequence motif" description="DGA/G" evidence="2">
    <location>
        <begin position="301"/>
        <end position="303"/>
    </location>
</feature>
<dbReference type="InterPro" id="IPR002641">
    <property type="entry name" value="PNPLA_dom"/>
</dbReference>
<accession>K0TQZ0</accession>
<dbReference type="PANTHER" id="PTHR12406:SF7">
    <property type="entry name" value="PATATIN-LIKE PHOSPHOLIPASE DOMAIN-CONTAINING PROTEIN 4"/>
    <property type="match status" value="1"/>
</dbReference>
<proteinExistence type="predicted"/>
<dbReference type="GO" id="GO:0016020">
    <property type="term" value="C:membrane"/>
    <property type="evidence" value="ECO:0007669"/>
    <property type="project" value="TreeGrafter"/>
</dbReference>
<evidence type="ECO:0000256" key="2">
    <source>
        <dbReference type="PROSITE-ProRule" id="PRU01161"/>
    </source>
</evidence>
<sequence>MAPPPPTRGPPFPPRPPSAVWGIGSSRDDGQRGQFRAVPPGSAPSSELPEETTRAANSDQARRFPARTRRVGFASNFHVEIRARRAAPPAAGAEERALVLVLWQRNNVAGTMAAAATATSSSLLRQCKSLTLSFSGAGHLLPYHLGAATAIRADDDINTKPIRAVSGSSSGAIAAALFVYFPAESVREYADRFISDGGRAMYHLKEMIDESRTVEARRDATDCDSATLHVAATRCSDGSLRLFDFPSNISSESDVEHLVSCLKASCKIPQQFHPSDVLPSRWPSTYPEDEGVIIDGSSYVDGGISAPAPPTPLDTNEGACRVVVSPISGGNIGKNTIRISPVDDSWKFPVDIRCRGGFSVHPSVQNIQALQVSAGLAPPSILQEWYDRGYEDATKIMANVSGGPGRRKDYLRGARQEDRQSRFVIAVALTHYSQEPGNCGWEVSEAYLCLSNGGVPFTVYSCSSAMSEVQHIEAKMSVIAGSTPSLPTSLAHFQHILAMVRRSGLLCFAVLGFCFNTAFNSIQAGADPHGMERCWRVGEQQKAASVTPSHADIQALSTKYSTDRLAMRRNPGGYSLKRSCNMDPLKGLQGDSQAGYTSRWVVRVPRGTKRLVDE</sequence>
<keyword evidence="2" id="KW-0378">Hydrolase</keyword>
<keyword evidence="2" id="KW-0442">Lipid degradation</keyword>
<reference evidence="5 6" key="1">
    <citation type="journal article" date="2012" name="Genome Biol.">
        <title>Genome and low-iron response of an oceanic diatom adapted to chronic iron limitation.</title>
        <authorList>
            <person name="Lommer M."/>
            <person name="Specht M."/>
            <person name="Roy A.S."/>
            <person name="Kraemer L."/>
            <person name="Andreson R."/>
            <person name="Gutowska M.A."/>
            <person name="Wolf J."/>
            <person name="Bergner S.V."/>
            <person name="Schilhabel M.B."/>
            <person name="Klostermeier U.C."/>
            <person name="Beiko R.G."/>
            <person name="Rosenstiel P."/>
            <person name="Hippler M."/>
            <person name="Laroche J."/>
        </authorList>
    </citation>
    <scope>NUCLEOTIDE SEQUENCE [LARGE SCALE GENOMIC DNA]</scope>
    <source>
        <strain evidence="5 6">CCMP1005</strain>
    </source>
</reference>
<dbReference type="GO" id="GO:0005737">
    <property type="term" value="C:cytoplasm"/>
    <property type="evidence" value="ECO:0007669"/>
    <property type="project" value="TreeGrafter"/>
</dbReference>
<comment type="caution">
    <text evidence="2">Lacks conserved residue(s) required for the propagation of feature annotation.</text>
</comment>
<evidence type="ECO:0000256" key="1">
    <source>
        <dbReference type="ARBA" id="ARBA00023098"/>
    </source>
</evidence>
<dbReference type="Proteomes" id="UP000266841">
    <property type="component" value="Unassembled WGS sequence"/>
</dbReference>
<feature type="short sequence motif" description="GXSXG" evidence="2">
    <location>
        <begin position="167"/>
        <end position="171"/>
    </location>
</feature>
<dbReference type="OrthoDB" id="48249at2759"/>
<dbReference type="EMBL" id="AGNL01001590">
    <property type="protein sequence ID" value="EJK76882.1"/>
    <property type="molecule type" value="Genomic_DNA"/>
</dbReference>
<dbReference type="PROSITE" id="PS51635">
    <property type="entry name" value="PNPLA"/>
    <property type="match status" value="1"/>
</dbReference>
<dbReference type="Pfam" id="PF01734">
    <property type="entry name" value="Patatin"/>
    <property type="match status" value="1"/>
</dbReference>
<dbReference type="PANTHER" id="PTHR12406">
    <property type="entry name" value="CALCIUM-INDEPENDENT PHOSPHOLIPASE A2 IPLA2 -RELATED"/>
    <property type="match status" value="1"/>
</dbReference>
<dbReference type="InterPro" id="IPR016035">
    <property type="entry name" value="Acyl_Trfase/lysoPLipase"/>
</dbReference>
<feature type="compositionally biased region" description="Pro residues" evidence="3">
    <location>
        <begin position="1"/>
        <end position="17"/>
    </location>
</feature>
<dbReference type="GO" id="GO:0005811">
    <property type="term" value="C:lipid droplet"/>
    <property type="evidence" value="ECO:0007669"/>
    <property type="project" value="TreeGrafter"/>
</dbReference>
<feature type="active site" description="Nucleophile" evidence="2">
    <location>
        <position position="169"/>
    </location>
</feature>
<evidence type="ECO:0000256" key="3">
    <source>
        <dbReference type="SAM" id="MobiDB-lite"/>
    </source>
</evidence>
<dbReference type="GO" id="GO:0055088">
    <property type="term" value="P:lipid homeostasis"/>
    <property type="evidence" value="ECO:0007669"/>
    <property type="project" value="TreeGrafter"/>
</dbReference>
<keyword evidence="6" id="KW-1185">Reference proteome</keyword>
<dbReference type="eggNOG" id="ENOG502SQTB">
    <property type="taxonomic scope" value="Eukaryota"/>
</dbReference>
<dbReference type="SUPFAM" id="SSF52151">
    <property type="entry name" value="FabD/lysophospholipase-like"/>
    <property type="match status" value="1"/>
</dbReference>
<keyword evidence="1 2" id="KW-0443">Lipid metabolism</keyword>
<gene>
    <name evidence="5" type="ORF">THAOC_01329</name>
</gene>
<dbReference type="InterPro" id="IPR033562">
    <property type="entry name" value="PLPL"/>
</dbReference>
<evidence type="ECO:0000259" key="4">
    <source>
        <dbReference type="PROSITE" id="PS51635"/>
    </source>
</evidence>
<organism evidence="5 6">
    <name type="scientific">Thalassiosira oceanica</name>
    <name type="common">Marine diatom</name>
    <dbReference type="NCBI Taxonomy" id="159749"/>
    <lineage>
        <taxon>Eukaryota</taxon>
        <taxon>Sar</taxon>
        <taxon>Stramenopiles</taxon>
        <taxon>Ochrophyta</taxon>
        <taxon>Bacillariophyta</taxon>
        <taxon>Coscinodiscophyceae</taxon>
        <taxon>Thalassiosirophycidae</taxon>
        <taxon>Thalassiosirales</taxon>
        <taxon>Thalassiosiraceae</taxon>
        <taxon>Thalassiosira</taxon>
    </lineage>
</organism>